<dbReference type="GO" id="GO:0008198">
    <property type="term" value="F:ferrous iron binding"/>
    <property type="evidence" value="ECO:0007669"/>
    <property type="project" value="InterPro"/>
</dbReference>
<organism evidence="7 8">
    <name type="scientific">Oryzomonas rubra</name>
    <dbReference type="NCBI Taxonomy" id="2509454"/>
    <lineage>
        <taxon>Bacteria</taxon>
        <taxon>Pseudomonadati</taxon>
        <taxon>Thermodesulfobacteriota</taxon>
        <taxon>Desulfuromonadia</taxon>
        <taxon>Geobacterales</taxon>
        <taxon>Geobacteraceae</taxon>
        <taxon>Oryzomonas</taxon>
    </lineage>
</organism>
<evidence type="ECO:0000256" key="1">
    <source>
        <dbReference type="ARBA" id="ARBA00001947"/>
    </source>
</evidence>
<dbReference type="PANTHER" id="PTHR30096">
    <property type="entry name" value="4,5-DOPA DIOXYGENASE EXTRADIOL-LIKE PROTEIN"/>
    <property type="match status" value="1"/>
</dbReference>
<dbReference type="InterPro" id="IPR014436">
    <property type="entry name" value="Extradiol_dOase_DODA"/>
</dbReference>
<comment type="caution">
    <text evidence="7">The sequence shown here is derived from an EMBL/GenBank/DDBJ whole genome shotgun (WGS) entry which is preliminary data.</text>
</comment>
<dbReference type="Pfam" id="PF02900">
    <property type="entry name" value="LigB"/>
    <property type="match status" value="1"/>
</dbReference>
<keyword evidence="4" id="KW-0862">Zinc</keyword>
<name>A0A5A9XPD4_9BACT</name>
<accession>A0A5A9XPD4</accession>
<dbReference type="PIRSF" id="PIRSF006157">
    <property type="entry name" value="Doxgns_DODA"/>
    <property type="match status" value="1"/>
</dbReference>
<feature type="domain" description="Extradiol ring-cleavage dioxygenase class III enzyme subunit B" evidence="6">
    <location>
        <begin position="36"/>
        <end position="249"/>
    </location>
</feature>
<sequence>MRPILPTLFISHGAPTLLIDPVPTRDFLLTLGANMERPRAIVCISAHWTTRVPTATHTAQPDLIYDFGGFPDELYRMTYPAPGDPALAERITQLLENRGIEVSRDETRGLDHGAWVPLKLMYPHADIPVVQLSVQPHLSPAHHMAIGAALRPLREEGVLILASGSATHNLRDFFGRAIDAPPQPYAEEFDDWLCQAVETNDRDSLLDYRNTGPNALANHPTPEHFLPLFVAMGAGDTGKVLHRAFTYGVISMGAFAWE</sequence>
<proteinExistence type="inferred from homology"/>
<evidence type="ECO:0000313" key="8">
    <source>
        <dbReference type="Proteomes" id="UP000324298"/>
    </source>
</evidence>
<evidence type="ECO:0000256" key="3">
    <source>
        <dbReference type="ARBA" id="ARBA00022723"/>
    </source>
</evidence>
<keyword evidence="8" id="KW-1185">Reference proteome</keyword>
<evidence type="ECO:0000256" key="5">
    <source>
        <dbReference type="ARBA" id="ARBA00023002"/>
    </source>
</evidence>
<dbReference type="CDD" id="cd07363">
    <property type="entry name" value="45_DOPA_Dioxygenase"/>
    <property type="match status" value="1"/>
</dbReference>
<dbReference type="GO" id="GO:0016702">
    <property type="term" value="F:oxidoreductase activity, acting on single donors with incorporation of molecular oxygen, incorporation of two atoms of oxygen"/>
    <property type="evidence" value="ECO:0007669"/>
    <property type="project" value="UniProtKB-ARBA"/>
</dbReference>
<dbReference type="Proteomes" id="UP000324298">
    <property type="component" value="Unassembled WGS sequence"/>
</dbReference>
<protein>
    <submittedName>
        <fullName evidence="7">Dioxygenase</fullName>
    </submittedName>
</protein>
<keyword evidence="5" id="KW-0560">Oxidoreductase</keyword>
<comment type="similarity">
    <text evidence="2">Belongs to the DODA-type extradiol aromatic ring-opening dioxygenase family.</text>
</comment>
<keyword evidence="7" id="KW-0223">Dioxygenase</keyword>
<gene>
    <name evidence="7" type="ORF">ET418_00085</name>
</gene>
<dbReference type="RefSeq" id="WP_149305541.1">
    <property type="nucleotide sequence ID" value="NZ_SRSD01000001.1"/>
</dbReference>
<dbReference type="SUPFAM" id="SSF53213">
    <property type="entry name" value="LigB-like"/>
    <property type="match status" value="1"/>
</dbReference>
<evidence type="ECO:0000256" key="2">
    <source>
        <dbReference type="ARBA" id="ARBA00007581"/>
    </source>
</evidence>
<dbReference type="Gene3D" id="3.40.830.10">
    <property type="entry name" value="LigB-like"/>
    <property type="match status" value="1"/>
</dbReference>
<dbReference type="EMBL" id="SRSD01000001">
    <property type="protein sequence ID" value="KAA0894956.1"/>
    <property type="molecule type" value="Genomic_DNA"/>
</dbReference>
<keyword evidence="3" id="KW-0479">Metal-binding</keyword>
<dbReference type="OrthoDB" id="9790889at2"/>
<evidence type="ECO:0000256" key="4">
    <source>
        <dbReference type="ARBA" id="ARBA00022833"/>
    </source>
</evidence>
<evidence type="ECO:0000313" key="7">
    <source>
        <dbReference type="EMBL" id="KAA0894956.1"/>
    </source>
</evidence>
<dbReference type="AlphaFoldDB" id="A0A5A9XPD4"/>
<evidence type="ECO:0000259" key="6">
    <source>
        <dbReference type="Pfam" id="PF02900"/>
    </source>
</evidence>
<comment type="cofactor">
    <cofactor evidence="1">
        <name>Zn(2+)</name>
        <dbReference type="ChEBI" id="CHEBI:29105"/>
    </cofactor>
</comment>
<dbReference type="PANTHER" id="PTHR30096:SF0">
    <property type="entry name" value="4,5-DOPA DIOXYGENASE EXTRADIOL-LIKE PROTEIN"/>
    <property type="match status" value="1"/>
</dbReference>
<reference evidence="7 8" key="1">
    <citation type="submission" date="2019-04" db="EMBL/GenBank/DDBJ databases">
        <title>Geobacter ruber sp. nov., ferric-reducing bacteria isolated from paddy soil.</title>
        <authorList>
            <person name="Xu Z."/>
            <person name="Masuda Y."/>
            <person name="Itoh H."/>
            <person name="Senoo K."/>
        </authorList>
    </citation>
    <scope>NUCLEOTIDE SEQUENCE [LARGE SCALE GENOMIC DNA]</scope>
    <source>
        <strain evidence="7 8">Red88</strain>
    </source>
</reference>
<dbReference type="InterPro" id="IPR004183">
    <property type="entry name" value="Xdiol_dOase_suB"/>
</dbReference>
<dbReference type="GO" id="GO:0008270">
    <property type="term" value="F:zinc ion binding"/>
    <property type="evidence" value="ECO:0007669"/>
    <property type="project" value="InterPro"/>
</dbReference>